<sequence length="79" mass="9141">MKATISLDSLWQIVSSLSLRNQKWLAGKLQESIRQREETEYISKEELLAGIDAGLKDLKAGRMRPIEELFKELEHEVQD</sequence>
<proteinExistence type="predicted"/>
<dbReference type="AlphaFoldDB" id="A0A9D1XPY9"/>
<evidence type="ECO:0000313" key="2">
    <source>
        <dbReference type="Proteomes" id="UP000823847"/>
    </source>
</evidence>
<reference evidence="1" key="2">
    <citation type="submission" date="2021-04" db="EMBL/GenBank/DDBJ databases">
        <authorList>
            <person name="Gilroy R."/>
        </authorList>
    </citation>
    <scope>NUCLEOTIDE SEQUENCE</scope>
    <source>
        <strain evidence="1">ChiHecec2B26-12326</strain>
    </source>
</reference>
<comment type="caution">
    <text evidence="1">The sequence shown here is derived from an EMBL/GenBank/DDBJ whole genome shotgun (WGS) entry which is preliminary data.</text>
</comment>
<dbReference type="Proteomes" id="UP000823847">
    <property type="component" value="Unassembled WGS sequence"/>
</dbReference>
<reference evidence="1" key="1">
    <citation type="journal article" date="2021" name="PeerJ">
        <title>Extensive microbial diversity within the chicken gut microbiome revealed by metagenomics and culture.</title>
        <authorList>
            <person name="Gilroy R."/>
            <person name="Ravi A."/>
            <person name="Getino M."/>
            <person name="Pursley I."/>
            <person name="Horton D.L."/>
            <person name="Alikhan N.F."/>
            <person name="Baker D."/>
            <person name="Gharbi K."/>
            <person name="Hall N."/>
            <person name="Watson M."/>
            <person name="Adriaenssens E.M."/>
            <person name="Foster-Nyarko E."/>
            <person name="Jarju S."/>
            <person name="Secka A."/>
            <person name="Antonio M."/>
            <person name="Oren A."/>
            <person name="Chaudhuri R.R."/>
            <person name="La Ragione R."/>
            <person name="Hildebrand F."/>
            <person name="Pallen M.J."/>
        </authorList>
    </citation>
    <scope>NUCLEOTIDE SEQUENCE</scope>
    <source>
        <strain evidence="1">ChiHecec2B26-12326</strain>
    </source>
</reference>
<accession>A0A9D1XPY9</accession>
<organism evidence="1 2">
    <name type="scientific">Candidatus Parabacteroides intestinigallinarum</name>
    <dbReference type="NCBI Taxonomy" id="2838722"/>
    <lineage>
        <taxon>Bacteria</taxon>
        <taxon>Pseudomonadati</taxon>
        <taxon>Bacteroidota</taxon>
        <taxon>Bacteroidia</taxon>
        <taxon>Bacteroidales</taxon>
        <taxon>Tannerellaceae</taxon>
        <taxon>Parabacteroides</taxon>
    </lineage>
</organism>
<name>A0A9D1XPY9_9BACT</name>
<gene>
    <name evidence="1" type="ORF">H9848_02330</name>
</gene>
<protein>
    <submittedName>
        <fullName evidence="1">Surface protein</fullName>
    </submittedName>
</protein>
<evidence type="ECO:0000313" key="1">
    <source>
        <dbReference type="EMBL" id="HIX85433.1"/>
    </source>
</evidence>
<dbReference type="EMBL" id="DXEN01000013">
    <property type="protein sequence ID" value="HIX85433.1"/>
    <property type="molecule type" value="Genomic_DNA"/>
</dbReference>